<feature type="domain" description="Glycosyltransferase 2-like" evidence="3">
    <location>
        <begin position="6"/>
        <end position="125"/>
    </location>
</feature>
<protein>
    <submittedName>
        <fullName evidence="4">Glycosyltransferase</fullName>
    </submittedName>
</protein>
<organism evidence="4">
    <name type="scientific">Ignavibacterium album</name>
    <dbReference type="NCBI Taxonomy" id="591197"/>
    <lineage>
        <taxon>Bacteria</taxon>
        <taxon>Pseudomonadati</taxon>
        <taxon>Ignavibacteriota</taxon>
        <taxon>Ignavibacteria</taxon>
        <taxon>Ignavibacteriales</taxon>
        <taxon>Ignavibacteriaceae</taxon>
        <taxon>Ignavibacterium</taxon>
    </lineage>
</organism>
<proteinExistence type="inferred from homology"/>
<comment type="similarity">
    <text evidence="1">Belongs to the glycosyltransferase 2 family. WaaE/KdtX subfamily.</text>
</comment>
<comment type="caution">
    <text evidence="4">The sequence shown here is derived from an EMBL/GenBank/DDBJ whole genome shotgun (WGS) entry which is preliminary data.</text>
</comment>
<dbReference type="PANTHER" id="PTHR43630">
    <property type="entry name" value="POLY-BETA-1,6-N-ACETYL-D-GLUCOSAMINE SYNTHASE"/>
    <property type="match status" value="1"/>
</dbReference>
<dbReference type="SMART" id="SM00028">
    <property type="entry name" value="TPR"/>
    <property type="match status" value="4"/>
</dbReference>
<evidence type="ECO:0000259" key="3">
    <source>
        <dbReference type="Pfam" id="PF00535"/>
    </source>
</evidence>
<dbReference type="InterPro" id="IPR019734">
    <property type="entry name" value="TPR_rpt"/>
</dbReference>
<sequence>MKNSISLTMIVKNEAQHLTDCLKSVENVIDEIIIIDTGSTDDTIKIAESFNAKIFHFDWINDFAAARNFALSKSNCDWILYLDADERLDKNAAAKLKNYASISDNAGYYCTIKSYNSQAKRNDTIRYIRFFKNHPKAHFTGKVHEQITPSLEKLNYKFIHSDILIHHIGYDISKEGRKQKALRNLKLLEEEYAAAKNEYVLFQIAQSNFILESYETAKENFLQLVKSKSLNYQFKAESFSYLSQLFFNDFQNKQAELYINEAIRLNNTQTFYHLLRSKILLRSGNFSEAKNELQKALELSKSSEKLQYNNLQQVNVSAEEIIYYGLHLSYQLKDSTLNNQMKSELGKLCGKNVSELIDSLEKQKNINESKIDELISEVNNLNLSLVVNLLSRYENKNFALTLLQKLYSKFNDNSELIKNISLILHSTDRTKEAITLSEEKFEIIKSDPSASLYLAMLYLKVGKEDQALQIFNLLEKNFSHFNEMITKVKTLKEKLVKSLEI</sequence>
<dbReference type="InterPro" id="IPR011990">
    <property type="entry name" value="TPR-like_helical_dom_sf"/>
</dbReference>
<dbReference type="Pfam" id="PF00535">
    <property type="entry name" value="Glycos_transf_2"/>
    <property type="match status" value="1"/>
</dbReference>
<dbReference type="GO" id="GO:0016740">
    <property type="term" value="F:transferase activity"/>
    <property type="evidence" value="ECO:0007669"/>
    <property type="project" value="UniProtKB-KW"/>
</dbReference>
<dbReference type="CDD" id="cd02511">
    <property type="entry name" value="Beta4Glucosyltransferase"/>
    <property type="match status" value="1"/>
</dbReference>
<reference evidence="4" key="1">
    <citation type="journal article" date="2020" name="mSystems">
        <title>Genome- and Community-Level Interaction Insights into Carbon Utilization and Element Cycling Functions of Hydrothermarchaeota in Hydrothermal Sediment.</title>
        <authorList>
            <person name="Zhou Z."/>
            <person name="Liu Y."/>
            <person name="Xu W."/>
            <person name="Pan J."/>
            <person name="Luo Z.H."/>
            <person name="Li M."/>
        </authorList>
    </citation>
    <scope>NUCLEOTIDE SEQUENCE [LARGE SCALE GENOMIC DNA]</scope>
    <source>
        <strain evidence="4">SpSt-500</strain>
    </source>
</reference>
<dbReference type="SUPFAM" id="SSF48452">
    <property type="entry name" value="TPR-like"/>
    <property type="match status" value="1"/>
</dbReference>
<keyword evidence="4" id="KW-0808">Transferase</keyword>
<dbReference type="SUPFAM" id="SSF53448">
    <property type="entry name" value="Nucleotide-diphospho-sugar transferases"/>
    <property type="match status" value="1"/>
</dbReference>
<dbReference type="InterPro" id="IPR001173">
    <property type="entry name" value="Glyco_trans_2-like"/>
</dbReference>
<keyword evidence="2" id="KW-0175">Coiled coil</keyword>
<dbReference type="PANTHER" id="PTHR43630:SF2">
    <property type="entry name" value="GLYCOSYLTRANSFERASE"/>
    <property type="match status" value="1"/>
</dbReference>
<dbReference type="Pfam" id="PF13181">
    <property type="entry name" value="TPR_8"/>
    <property type="match status" value="1"/>
</dbReference>
<evidence type="ECO:0000256" key="1">
    <source>
        <dbReference type="ARBA" id="ARBA00038494"/>
    </source>
</evidence>
<feature type="coiled-coil region" evidence="2">
    <location>
        <begin position="178"/>
        <end position="205"/>
    </location>
</feature>
<evidence type="ECO:0000256" key="2">
    <source>
        <dbReference type="SAM" id="Coils"/>
    </source>
</evidence>
<dbReference type="InterPro" id="IPR029044">
    <property type="entry name" value="Nucleotide-diphossugar_trans"/>
</dbReference>
<dbReference type="Gene3D" id="3.90.550.10">
    <property type="entry name" value="Spore Coat Polysaccharide Biosynthesis Protein SpsA, Chain A"/>
    <property type="match status" value="1"/>
</dbReference>
<dbReference type="EMBL" id="DSVI01000001">
    <property type="protein sequence ID" value="HGT46406.1"/>
    <property type="molecule type" value="Genomic_DNA"/>
</dbReference>
<gene>
    <name evidence="4" type="ORF">ENS56_00010</name>
</gene>
<dbReference type="Gene3D" id="1.25.40.10">
    <property type="entry name" value="Tetratricopeptide repeat domain"/>
    <property type="match status" value="2"/>
</dbReference>
<accession>A0A832G5V5</accession>
<dbReference type="AlphaFoldDB" id="A0A832G5V5"/>
<evidence type="ECO:0000313" key="4">
    <source>
        <dbReference type="EMBL" id="HGT46406.1"/>
    </source>
</evidence>
<name>A0A832G5V5_9BACT</name>